<keyword evidence="4" id="KW-0539">Nucleus</keyword>
<sequence length="200" mass="22780">MIYTLLQTAPTFKAKGSNEPGKSVLRFKLADVVAEFTNAEVSFEKGTVYVTDKDLYFYSEKSQSGFTTNYSNIVLQTVSRQDRNGPCVYIQLSEDFTKMSEDTPETFCEIRLSPENLDFRMSFSLFSLGRILHRNNKTDKLIFLVDDLSLAIAECAPQPEEVYEKDVWKPEEINEAELLEAAKASREYLDSILIPAAKRN</sequence>
<evidence type="ECO:0000313" key="5">
    <source>
        <dbReference type="EMBL" id="KAK9721391.1"/>
    </source>
</evidence>
<keyword evidence="6" id="KW-1185">Reference proteome</keyword>
<name>A0ABR2W667_9FUNG</name>
<evidence type="ECO:0000313" key="6">
    <source>
        <dbReference type="Proteomes" id="UP001479436"/>
    </source>
</evidence>
<evidence type="ECO:0000256" key="4">
    <source>
        <dbReference type="ARBA" id="ARBA00023242"/>
    </source>
</evidence>
<keyword evidence="3" id="KW-0963">Cytoplasm</keyword>
<evidence type="ECO:0000256" key="2">
    <source>
        <dbReference type="ARBA" id="ARBA00004496"/>
    </source>
</evidence>
<proteinExistence type="predicted"/>
<dbReference type="Pfam" id="PF03517">
    <property type="entry name" value="Voldacs"/>
    <property type="match status" value="1"/>
</dbReference>
<dbReference type="Gene3D" id="2.30.29.30">
    <property type="entry name" value="Pleckstrin-homology domain (PH domain)/Phosphotyrosine-binding domain (PTB)"/>
    <property type="match status" value="1"/>
</dbReference>
<dbReference type="PANTHER" id="PTHR21399:SF0">
    <property type="entry name" value="METHYLOSOME SUBUNIT PICLN"/>
    <property type="match status" value="1"/>
</dbReference>
<evidence type="ECO:0000256" key="3">
    <source>
        <dbReference type="ARBA" id="ARBA00022490"/>
    </source>
</evidence>
<organism evidence="5 6">
    <name type="scientific">Basidiobolus ranarum</name>
    <dbReference type="NCBI Taxonomy" id="34480"/>
    <lineage>
        <taxon>Eukaryota</taxon>
        <taxon>Fungi</taxon>
        <taxon>Fungi incertae sedis</taxon>
        <taxon>Zoopagomycota</taxon>
        <taxon>Entomophthoromycotina</taxon>
        <taxon>Basidiobolomycetes</taxon>
        <taxon>Basidiobolales</taxon>
        <taxon>Basidiobolaceae</taxon>
        <taxon>Basidiobolus</taxon>
    </lineage>
</organism>
<evidence type="ECO:0000256" key="1">
    <source>
        <dbReference type="ARBA" id="ARBA00004123"/>
    </source>
</evidence>
<dbReference type="EMBL" id="JASJQH010006980">
    <property type="protein sequence ID" value="KAK9721391.1"/>
    <property type="molecule type" value="Genomic_DNA"/>
</dbReference>
<comment type="subcellular location">
    <subcellularLocation>
        <location evidence="2">Cytoplasm</location>
    </subcellularLocation>
    <subcellularLocation>
        <location evidence="1">Nucleus</location>
    </subcellularLocation>
</comment>
<accession>A0ABR2W667</accession>
<dbReference type="PANTHER" id="PTHR21399">
    <property type="entry name" value="CHLORIDE CONDUCTANCE REGULATORY PROTEIN ICLN"/>
    <property type="match status" value="1"/>
</dbReference>
<dbReference type="InterPro" id="IPR011993">
    <property type="entry name" value="PH-like_dom_sf"/>
</dbReference>
<protein>
    <submittedName>
        <fullName evidence="5">Uncharacterized protein</fullName>
    </submittedName>
</protein>
<gene>
    <name evidence="5" type="ORF">K7432_003422</name>
</gene>
<dbReference type="InterPro" id="IPR039924">
    <property type="entry name" value="ICln/Lot5/Saf5"/>
</dbReference>
<dbReference type="Proteomes" id="UP001479436">
    <property type="component" value="Unassembled WGS sequence"/>
</dbReference>
<comment type="caution">
    <text evidence="5">The sequence shown here is derived from an EMBL/GenBank/DDBJ whole genome shotgun (WGS) entry which is preliminary data.</text>
</comment>
<reference evidence="5 6" key="1">
    <citation type="submission" date="2023-04" db="EMBL/GenBank/DDBJ databases">
        <title>Genome of Basidiobolus ranarum AG-B5.</title>
        <authorList>
            <person name="Stajich J.E."/>
            <person name="Carter-House D."/>
            <person name="Gryganskyi A."/>
        </authorList>
    </citation>
    <scope>NUCLEOTIDE SEQUENCE [LARGE SCALE GENOMIC DNA]</scope>
    <source>
        <strain evidence="5 6">AG-B5</strain>
    </source>
</reference>